<evidence type="ECO:0000256" key="5">
    <source>
        <dbReference type="ARBA" id="ARBA00022705"/>
    </source>
</evidence>
<accession>A0A6I8TA98</accession>
<dbReference type="InParanoid" id="A0A6I8TA98"/>
<dbReference type="Pfam" id="PF19675">
    <property type="entry name" value="ORC3_ins"/>
    <property type="match status" value="1"/>
</dbReference>
<dbReference type="Pfam" id="PF07034">
    <property type="entry name" value="ORC3_N"/>
    <property type="match status" value="1"/>
</dbReference>
<reference evidence="13 14" key="1">
    <citation type="submission" date="2017-06" db="EMBL/GenBank/DDBJ databases">
        <title>Aedes aegypti genome working group (AGWG) sequencing and assembly.</title>
        <authorList>
            <consortium name="Aedes aegypti Genome Working Group (AGWG)"/>
            <person name="Matthews B.J."/>
        </authorList>
    </citation>
    <scope>NUCLEOTIDE SEQUENCE [LARGE SCALE GENOMIC DNA]</scope>
    <source>
        <strain evidence="13 14">LVP_AGWG</strain>
    </source>
</reference>
<keyword evidence="6" id="KW-0238">DNA-binding</keyword>
<protein>
    <recommendedName>
        <fullName evidence="3">Origin recognition complex subunit 3</fullName>
    </recommendedName>
</protein>
<gene>
    <name evidence="13" type="primary">5564591</name>
</gene>
<dbReference type="Pfam" id="PF18137">
    <property type="entry name" value="WHD_ORC"/>
    <property type="match status" value="1"/>
</dbReference>
<dbReference type="OrthoDB" id="10265211at2759"/>
<evidence type="ECO:0000256" key="2">
    <source>
        <dbReference type="ARBA" id="ARBA00010977"/>
    </source>
</evidence>
<dbReference type="AlphaFoldDB" id="A0A6I8TA98"/>
<dbReference type="Proteomes" id="UP000008820">
    <property type="component" value="Chromosome 3"/>
</dbReference>
<sequence>MDSTISVSKGVFVFKNGATKAKTRRQPQKCRSIPNRAITDTVWYGSYRKMWTKIRDQLEQLQSCSYGKILDDLLKFVEGCYRSLEYEGVLPTAALLTGINQIDHMAQFETLAGNIRNNTLSLVVLLQSRDCPSMKAAVETLVAGFVEESRTSEQDDSDSRRLRRNQLNLGVLRAWYLEKHQHLDEKPNLTVIVPDFEVFSPEVLQDLLLVLNSYAAELPFVLVFGVATSVATIHSVLPYHVTSKIKLSIFQSEPSVANLNKVLESVLLTPYCPFHLSGNMFKLLTDIFLFYDFSVKGFVEGFKYALLEHFCRGPIYALCSATSDRDELEEIVDQLSAADLESIRQLQSFRPLIESLNNPQEVIDFLTKDDYLRRMLPSILIDVHNFWFNFHCAMEMLLVLVHDLPKAPLGKQLRELYCHCISSDVTQTDEFRQCMQMVSFMSKEELLAKTLKVMEVCIGYVDRNDEASDQGVTIFEVQTLEKIINDLERFSTEIAAASMERVTVISSDANLISSPKMSRQELNQKLLSAARQPKTESPFMQSVSNLVSYLTHDVFRKHLRPSSKTTPLIELFVFSDSATIRQHMVGVPRAAVHTALNNPHYYLQCECCEMDEDGSLVQTLPDLSVAYKLHLECGRMINLFDWLQAFRTVVDEAGPDDDQEQQVDPKIQARFTRAVAELQFLGFIKSSKRKTDHVARLTW</sequence>
<evidence type="ECO:0000256" key="4">
    <source>
        <dbReference type="ARBA" id="ARBA00022553"/>
    </source>
</evidence>
<dbReference type="GO" id="GO:0003688">
    <property type="term" value="F:DNA replication origin binding"/>
    <property type="evidence" value="ECO:0007669"/>
    <property type="project" value="TreeGrafter"/>
</dbReference>
<organism evidence="13 14">
    <name type="scientific">Aedes aegypti</name>
    <name type="common">Yellowfever mosquito</name>
    <name type="synonym">Culex aegypti</name>
    <dbReference type="NCBI Taxonomy" id="7159"/>
    <lineage>
        <taxon>Eukaryota</taxon>
        <taxon>Metazoa</taxon>
        <taxon>Ecdysozoa</taxon>
        <taxon>Arthropoda</taxon>
        <taxon>Hexapoda</taxon>
        <taxon>Insecta</taxon>
        <taxon>Pterygota</taxon>
        <taxon>Neoptera</taxon>
        <taxon>Endopterygota</taxon>
        <taxon>Diptera</taxon>
        <taxon>Nematocera</taxon>
        <taxon>Culicoidea</taxon>
        <taxon>Culicidae</taxon>
        <taxon>Culicinae</taxon>
        <taxon>Aedini</taxon>
        <taxon>Aedes</taxon>
        <taxon>Stegomyia</taxon>
    </lineage>
</organism>
<evidence type="ECO:0000256" key="6">
    <source>
        <dbReference type="ARBA" id="ARBA00023125"/>
    </source>
</evidence>
<dbReference type="PANTHER" id="PTHR12748:SF0">
    <property type="entry name" value="ORIGIN RECOGNITION COMPLEX SUBUNIT 3"/>
    <property type="match status" value="1"/>
</dbReference>
<keyword evidence="5" id="KW-0235">DNA replication</keyword>
<dbReference type="InterPro" id="IPR045663">
    <property type="entry name" value="ORC3_ins"/>
</dbReference>
<evidence type="ECO:0000256" key="3">
    <source>
        <dbReference type="ARBA" id="ARBA00019085"/>
    </source>
</evidence>
<keyword evidence="7" id="KW-0539">Nucleus</keyword>
<dbReference type="InterPro" id="IPR020795">
    <property type="entry name" value="ORC3"/>
</dbReference>
<evidence type="ECO:0000256" key="8">
    <source>
        <dbReference type="ARBA" id="ARBA00026084"/>
    </source>
</evidence>
<keyword evidence="4" id="KW-0597">Phosphoprotein</keyword>
<comment type="function">
    <text evidence="9">Component of the origin recognition complex (ORC) that binds origins of replication. DNA-binding is ATP-dependent. The specific DNA sequences that define origins of replication have not been identified yet. ORC is required to assemble the pre-replication complex necessary to initiate DNA replication. Binds histone H3 and H4 trimethylation marks H3K9me3, H3K27me3 and H4K20me3.</text>
</comment>
<reference evidence="13" key="2">
    <citation type="submission" date="2020-05" db="UniProtKB">
        <authorList>
            <consortium name="EnsemblMetazoa"/>
        </authorList>
    </citation>
    <scope>IDENTIFICATION</scope>
    <source>
        <strain evidence="13">LVP_AGWG</strain>
    </source>
</reference>
<feature type="domain" description="Origin recognition complex subunit 3 winged helix C-terminal" evidence="11">
    <location>
        <begin position="589"/>
        <end position="699"/>
    </location>
</feature>
<evidence type="ECO:0000259" key="11">
    <source>
        <dbReference type="Pfam" id="PF18137"/>
    </source>
</evidence>
<feature type="domain" description="Origin recognition complex subunit 3 insertion" evidence="12">
    <location>
        <begin position="333"/>
        <end position="575"/>
    </location>
</feature>
<comment type="subcellular location">
    <subcellularLocation>
        <location evidence="1">Nucleus</location>
    </subcellularLocation>
</comment>
<dbReference type="PANTHER" id="PTHR12748">
    <property type="entry name" value="ORIGIN RECOGNITION COMPLEX SUBUNIT 3"/>
    <property type="match status" value="1"/>
</dbReference>
<comment type="subunit">
    <text evidence="8">Component of ORC, a complex composed of at least 6 subunits: ORC1, ORC2, ORC3, ORC4, ORC5 and ORC6. ORC is regulated in a cell-cycle dependent manner. It is sequentially assembled at the exit from anaphase of mitosis and disassembled as cells enter S phase.</text>
</comment>
<dbReference type="InterPro" id="IPR040855">
    <property type="entry name" value="ORC_WH_C"/>
</dbReference>
<evidence type="ECO:0000256" key="7">
    <source>
        <dbReference type="ARBA" id="ARBA00023242"/>
    </source>
</evidence>
<comment type="similarity">
    <text evidence="2">Belongs to the ORC3 family.</text>
</comment>
<proteinExistence type="inferred from homology"/>
<dbReference type="InterPro" id="IPR045667">
    <property type="entry name" value="ORC3_N"/>
</dbReference>
<evidence type="ECO:0000259" key="10">
    <source>
        <dbReference type="Pfam" id="PF07034"/>
    </source>
</evidence>
<dbReference type="GO" id="GO:0031261">
    <property type="term" value="C:DNA replication preinitiation complex"/>
    <property type="evidence" value="ECO:0007669"/>
    <property type="project" value="TreeGrafter"/>
</dbReference>
<dbReference type="GO" id="GO:0005664">
    <property type="term" value="C:nuclear origin of replication recognition complex"/>
    <property type="evidence" value="ECO:0007669"/>
    <property type="project" value="InterPro"/>
</dbReference>
<evidence type="ECO:0000313" key="14">
    <source>
        <dbReference type="Proteomes" id="UP000008820"/>
    </source>
</evidence>
<dbReference type="EnsemblMetazoa" id="AAEL004328-RB">
    <property type="protein sequence ID" value="AAEL004328-PB"/>
    <property type="gene ID" value="AAEL004328"/>
</dbReference>
<evidence type="ECO:0000259" key="12">
    <source>
        <dbReference type="Pfam" id="PF19675"/>
    </source>
</evidence>
<dbReference type="GO" id="GO:0006270">
    <property type="term" value="P:DNA replication initiation"/>
    <property type="evidence" value="ECO:0007669"/>
    <property type="project" value="TreeGrafter"/>
</dbReference>
<evidence type="ECO:0000256" key="1">
    <source>
        <dbReference type="ARBA" id="ARBA00004123"/>
    </source>
</evidence>
<keyword evidence="14" id="KW-1185">Reference proteome</keyword>
<evidence type="ECO:0000313" key="13">
    <source>
        <dbReference type="EnsemblMetazoa" id="AAEL004328-PB"/>
    </source>
</evidence>
<dbReference type="CDD" id="cd20704">
    <property type="entry name" value="Orc3"/>
    <property type="match status" value="2"/>
</dbReference>
<evidence type="ECO:0000256" key="9">
    <source>
        <dbReference type="ARBA" id="ARBA00045241"/>
    </source>
</evidence>
<dbReference type="FunCoup" id="A0A6I8TA98">
    <property type="interactions" value="2055"/>
</dbReference>
<dbReference type="GO" id="GO:0005656">
    <property type="term" value="C:nuclear pre-replicative complex"/>
    <property type="evidence" value="ECO:0007669"/>
    <property type="project" value="TreeGrafter"/>
</dbReference>
<feature type="domain" description="Origin recognition complex subunit 3 N-terminal" evidence="10">
    <location>
        <begin position="3"/>
        <end position="318"/>
    </location>
</feature>
<name>A0A6I8TA98_AEDAE</name>